<dbReference type="Proteomes" id="UP000324222">
    <property type="component" value="Unassembled WGS sequence"/>
</dbReference>
<dbReference type="EMBL" id="VSRR010000366">
    <property type="protein sequence ID" value="MPC14622.1"/>
    <property type="molecule type" value="Genomic_DNA"/>
</dbReference>
<comment type="caution">
    <text evidence="6">The sequence shown here is derived from an EMBL/GenBank/DDBJ whole genome shotgun (WGS) entry which is preliminary data.</text>
</comment>
<sequence>MERFRLVTKNQLNPEQRQLFDLVLATGITIHPKIFKAARFTSANVSKLLTLAPLSIFCAAKELKVRFNSDKLGTSWRGYLFPTMNDDGLWDTYGLLSHVSVWNFVAFQQEFHSCHLSHDNLATLLRVFLQILMDLETDAYN</sequence>
<dbReference type="GO" id="GO:0005813">
    <property type="term" value="C:centrosome"/>
    <property type="evidence" value="ECO:0007669"/>
    <property type="project" value="UniProtKB-SubCell"/>
</dbReference>
<dbReference type="AlphaFoldDB" id="A0A5B7CY34"/>
<reference evidence="6 7" key="1">
    <citation type="submission" date="2019-05" db="EMBL/GenBank/DDBJ databases">
        <title>Another draft genome of Portunus trituberculatus and its Hox gene families provides insights of decapod evolution.</title>
        <authorList>
            <person name="Jeong J.-H."/>
            <person name="Song I."/>
            <person name="Kim S."/>
            <person name="Choi T."/>
            <person name="Kim D."/>
            <person name="Ryu S."/>
            <person name="Kim W."/>
        </authorList>
    </citation>
    <scope>NUCLEOTIDE SEQUENCE [LARGE SCALE GENOMIC DNA]</scope>
    <source>
        <tissue evidence="6">Muscle</tissue>
    </source>
</reference>
<evidence type="ECO:0000256" key="3">
    <source>
        <dbReference type="ARBA" id="ARBA00007286"/>
    </source>
</evidence>
<dbReference type="GO" id="GO:0005819">
    <property type="term" value="C:spindle"/>
    <property type="evidence" value="ECO:0007669"/>
    <property type="project" value="UniProtKB-SubCell"/>
</dbReference>
<proteinExistence type="inferred from homology"/>
<dbReference type="InterPro" id="IPR024332">
    <property type="entry name" value="MOZART2"/>
</dbReference>
<keyword evidence="7" id="KW-1185">Reference proteome</keyword>
<evidence type="ECO:0000256" key="4">
    <source>
        <dbReference type="ARBA" id="ARBA00022490"/>
    </source>
</evidence>
<evidence type="ECO:0000313" key="7">
    <source>
        <dbReference type="Proteomes" id="UP000324222"/>
    </source>
</evidence>
<keyword evidence="4" id="KW-0963">Cytoplasm</keyword>
<name>A0A5B7CY34_PORTR</name>
<comment type="similarity">
    <text evidence="3">Belongs to the MOZART2 family.</text>
</comment>
<keyword evidence="5" id="KW-0206">Cytoskeleton</keyword>
<evidence type="ECO:0000256" key="2">
    <source>
        <dbReference type="ARBA" id="ARBA00004300"/>
    </source>
</evidence>
<evidence type="ECO:0000313" key="6">
    <source>
        <dbReference type="EMBL" id="MPC14622.1"/>
    </source>
</evidence>
<evidence type="ECO:0000256" key="5">
    <source>
        <dbReference type="ARBA" id="ARBA00023212"/>
    </source>
</evidence>
<dbReference type="Pfam" id="PF12926">
    <property type="entry name" value="MOZART2"/>
    <property type="match status" value="1"/>
</dbReference>
<gene>
    <name evidence="6" type="ORF">E2C01_007390</name>
</gene>
<organism evidence="6 7">
    <name type="scientific">Portunus trituberculatus</name>
    <name type="common">Swimming crab</name>
    <name type="synonym">Neptunus trituberculatus</name>
    <dbReference type="NCBI Taxonomy" id="210409"/>
    <lineage>
        <taxon>Eukaryota</taxon>
        <taxon>Metazoa</taxon>
        <taxon>Ecdysozoa</taxon>
        <taxon>Arthropoda</taxon>
        <taxon>Crustacea</taxon>
        <taxon>Multicrustacea</taxon>
        <taxon>Malacostraca</taxon>
        <taxon>Eumalacostraca</taxon>
        <taxon>Eucarida</taxon>
        <taxon>Decapoda</taxon>
        <taxon>Pleocyemata</taxon>
        <taxon>Brachyura</taxon>
        <taxon>Eubrachyura</taxon>
        <taxon>Portunoidea</taxon>
        <taxon>Portunidae</taxon>
        <taxon>Portuninae</taxon>
        <taxon>Portunus</taxon>
    </lineage>
</organism>
<accession>A0A5B7CY34</accession>
<comment type="subcellular location">
    <subcellularLocation>
        <location evidence="2">Cytoplasm</location>
        <location evidence="2">Cytoskeleton</location>
        <location evidence="2">Microtubule organizing center</location>
        <location evidence="2">Centrosome</location>
    </subcellularLocation>
    <subcellularLocation>
        <location evidence="1">Cytoplasm</location>
        <location evidence="1">Cytoskeleton</location>
        <location evidence="1">Spindle</location>
    </subcellularLocation>
</comment>
<protein>
    <submittedName>
        <fullName evidence="6">Uncharacterized protein</fullName>
    </submittedName>
</protein>
<evidence type="ECO:0000256" key="1">
    <source>
        <dbReference type="ARBA" id="ARBA00004186"/>
    </source>
</evidence>